<dbReference type="OrthoDB" id="1707486at2759"/>
<keyword evidence="9" id="KW-1185">Reference proteome</keyword>
<evidence type="ECO:0000256" key="1">
    <source>
        <dbReference type="ARBA" id="ARBA00004123"/>
    </source>
</evidence>
<dbReference type="InterPro" id="IPR009072">
    <property type="entry name" value="Histone-fold"/>
</dbReference>
<sequence>MPPKKSEQPRRSDVSTARFEVMEEDAPAHPGPATEEPRPSASVLTGPAFVVSDGKTGSASRTSPGHEEKKDKDKEAEKKDKTDKDAVTIEDLTLPKSIIARLAKGVLPPNTQIQANAIMALNKSATVFISYLASHANENTMDRNKSTIMPDDVFKALHDTEFSFLVEPLKAEYEKFASDKSNKRKNYRASKKTSTEDDSQMADVSTNPGGPDDTVMTTASGGPDSTPGPSRDEPRTKKAKIAAAAGVGAAAGVAGAAAAADGDEDVDDNETEPEDHPADHEDDEEDEDEQDDAEEEDEEENGDETAGEGSQGEEDGVQRAEEDEALDGDDSD</sequence>
<feature type="region of interest" description="Disordered" evidence="6">
    <location>
        <begin position="1"/>
        <end position="83"/>
    </location>
</feature>
<dbReference type="PANTHER" id="PTHR46172">
    <property type="entry name" value="DNA POLYMERASE EPSILON SUBUNIT 3"/>
    <property type="match status" value="1"/>
</dbReference>
<comment type="subcellular location">
    <subcellularLocation>
        <location evidence="1">Nucleus</location>
    </subcellularLocation>
</comment>
<dbReference type="InterPro" id="IPR007125">
    <property type="entry name" value="H2A/H2B/H3"/>
</dbReference>
<dbReference type="SUPFAM" id="SSF47113">
    <property type="entry name" value="Histone-fold"/>
    <property type="match status" value="1"/>
</dbReference>
<dbReference type="GO" id="GO:0031507">
    <property type="term" value="P:heterochromatin formation"/>
    <property type="evidence" value="ECO:0007669"/>
    <property type="project" value="TreeGrafter"/>
</dbReference>
<dbReference type="GO" id="GO:0006272">
    <property type="term" value="P:leading strand elongation"/>
    <property type="evidence" value="ECO:0007669"/>
    <property type="project" value="TreeGrafter"/>
</dbReference>
<comment type="caution">
    <text evidence="8">The sequence shown here is derived from an EMBL/GenBank/DDBJ whole genome shotgun (WGS) entry which is preliminary data.</text>
</comment>
<proteinExistence type="predicted"/>
<feature type="compositionally biased region" description="Basic and acidic residues" evidence="6">
    <location>
        <begin position="64"/>
        <end position="83"/>
    </location>
</feature>
<dbReference type="GO" id="GO:0008623">
    <property type="term" value="C:CHRAC"/>
    <property type="evidence" value="ECO:0007669"/>
    <property type="project" value="TreeGrafter"/>
</dbReference>
<dbReference type="InterPro" id="IPR051377">
    <property type="entry name" value="DNA_Pol-Epsilon_Subunit"/>
</dbReference>
<feature type="compositionally biased region" description="Acidic residues" evidence="6">
    <location>
        <begin position="280"/>
        <end position="332"/>
    </location>
</feature>
<feature type="compositionally biased region" description="Basic residues" evidence="6">
    <location>
        <begin position="182"/>
        <end position="191"/>
    </location>
</feature>
<name>A0A8K0TQS0_9PEZI</name>
<feature type="compositionally biased region" description="Basic and acidic residues" evidence="6">
    <location>
        <begin position="1"/>
        <end position="13"/>
    </location>
</feature>
<dbReference type="Gene3D" id="1.10.20.10">
    <property type="entry name" value="Histone, subunit A"/>
    <property type="match status" value="1"/>
</dbReference>
<reference evidence="8" key="1">
    <citation type="journal article" date="2021" name="Nat. Commun.">
        <title>Genetic determinants of endophytism in the Arabidopsis root mycobiome.</title>
        <authorList>
            <person name="Mesny F."/>
            <person name="Miyauchi S."/>
            <person name="Thiergart T."/>
            <person name="Pickel B."/>
            <person name="Atanasova L."/>
            <person name="Karlsson M."/>
            <person name="Huettel B."/>
            <person name="Barry K.W."/>
            <person name="Haridas S."/>
            <person name="Chen C."/>
            <person name="Bauer D."/>
            <person name="Andreopoulos W."/>
            <person name="Pangilinan J."/>
            <person name="LaButti K."/>
            <person name="Riley R."/>
            <person name="Lipzen A."/>
            <person name="Clum A."/>
            <person name="Drula E."/>
            <person name="Henrissat B."/>
            <person name="Kohler A."/>
            <person name="Grigoriev I.V."/>
            <person name="Martin F.M."/>
            <person name="Hacquard S."/>
        </authorList>
    </citation>
    <scope>NUCLEOTIDE SEQUENCE</scope>
    <source>
        <strain evidence="8">MPI-CAGE-AT-0016</strain>
    </source>
</reference>
<keyword evidence="3" id="KW-0539">Nucleus</keyword>
<dbReference type="GO" id="GO:0046982">
    <property type="term" value="F:protein heterodimerization activity"/>
    <property type="evidence" value="ECO:0007669"/>
    <property type="project" value="InterPro"/>
</dbReference>
<dbReference type="PANTHER" id="PTHR46172:SF1">
    <property type="entry name" value="DNA POLYMERASE EPSILON SUBUNIT 3"/>
    <property type="match status" value="1"/>
</dbReference>
<dbReference type="Pfam" id="PF00125">
    <property type="entry name" value="Histone"/>
    <property type="match status" value="1"/>
</dbReference>
<evidence type="ECO:0000313" key="8">
    <source>
        <dbReference type="EMBL" id="KAH7369047.1"/>
    </source>
</evidence>
<dbReference type="Proteomes" id="UP000813385">
    <property type="component" value="Unassembled WGS sequence"/>
</dbReference>
<dbReference type="CDD" id="cd22928">
    <property type="entry name" value="HFD_POLE3_DPB4"/>
    <property type="match status" value="1"/>
</dbReference>
<evidence type="ECO:0000256" key="6">
    <source>
        <dbReference type="SAM" id="MobiDB-lite"/>
    </source>
</evidence>
<dbReference type="EMBL" id="JAGPXD010000002">
    <property type="protein sequence ID" value="KAH7369047.1"/>
    <property type="molecule type" value="Genomic_DNA"/>
</dbReference>
<protein>
    <recommendedName>
        <fullName evidence="4">DNA polymerase epsilon subunit D</fullName>
    </recommendedName>
    <alternativeName>
        <fullName evidence="5">DNA polymerase II subunit D</fullName>
    </alternativeName>
</protein>
<evidence type="ECO:0000313" key="9">
    <source>
        <dbReference type="Proteomes" id="UP000813385"/>
    </source>
</evidence>
<dbReference type="GO" id="GO:0006974">
    <property type="term" value="P:DNA damage response"/>
    <property type="evidence" value="ECO:0007669"/>
    <property type="project" value="TreeGrafter"/>
</dbReference>
<dbReference type="GO" id="GO:0008622">
    <property type="term" value="C:epsilon DNA polymerase complex"/>
    <property type="evidence" value="ECO:0007669"/>
    <property type="project" value="TreeGrafter"/>
</dbReference>
<evidence type="ECO:0000256" key="5">
    <source>
        <dbReference type="ARBA" id="ARBA00042096"/>
    </source>
</evidence>
<gene>
    <name evidence="8" type="ORF">B0T11DRAFT_317054</name>
</gene>
<evidence type="ECO:0000256" key="2">
    <source>
        <dbReference type="ARBA" id="ARBA00022705"/>
    </source>
</evidence>
<dbReference type="GO" id="GO:0031490">
    <property type="term" value="F:chromatin DNA binding"/>
    <property type="evidence" value="ECO:0007669"/>
    <property type="project" value="TreeGrafter"/>
</dbReference>
<accession>A0A8K0TQS0</accession>
<feature type="compositionally biased region" description="Acidic residues" evidence="6">
    <location>
        <begin position="261"/>
        <end position="273"/>
    </location>
</feature>
<organism evidence="8 9">
    <name type="scientific">Plectosphaerella cucumerina</name>
    <dbReference type="NCBI Taxonomy" id="40658"/>
    <lineage>
        <taxon>Eukaryota</taxon>
        <taxon>Fungi</taxon>
        <taxon>Dikarya</taxon>
        <taxon>Ascomycota</taxon>
        <taxon>Pezizomycotina</taxon>
        <taxon>Sordariomycetes</taxon>
        <taxon>Hypocreomycetidae</taxon>
        <taxon>Glomerellales</taxon>
        <taxon>Plectosphaerellaceae</taxon>
        <taxon>Plectosphaerella</taxon>
    </lineage>
</organism>
<evidence type="ECO:0000256" key="3">
    <source>
        <dbReference type="ARBA" id="ARBA00023242"/>
    </source>
</evidence>
<keyword evidence="2" id="KW-0235">DNA replication</keyword>
<feature type="region of interest" description="Disordered" evidence="6">
    <location>
        <begin position="177"/>
        <end position="332"/>
    </location>
</feature>
<feature type="domain" description="Core Histone H2A/H2B/H3" evidence="7">
    <location>
        <begin position="78"/>
        <end position="157"/>
    </location>
</feature>
<evidence type="ECO:0000256" key="4">
    <source>
        <dbReference type="ARBA" id="ARBA00039775"/>
    </source>
</evidence>
<feature type="compositionally biased region" description="Low complexity" evidence="6">
    <location>
        <begin position="242"/>
        <end position="260"/>
    </location>
</feature>
<evidence type="ECO:0000259" key="7">
    <source>
        <dbReference type="Pfam" id="PF00125"/>
    </source>
</evidence>
<dbReference type="AlphaFoldDB" id="A0A8K0TQS0"/>